<evidence type="ECO:0000313" key="3">
    <source>
        <dbReference type="Proteomes" id="UP000588586"/>
    </source>
</evidence>
<accession>A0A849HHA5</accession>
<dbReference type="Proteomes" id="UP000588586">
    <property type="component" value="Unassembled WGS sequence"/>
</dbReference>
<keyword evidence="1" id="KW-0472">Membrane</keyword>
<keyword evidence="1" id="KW-1133">Transmembrane helix</keyword>
<sequence>MLDVGLTLMRMALLRAQMARRDERGASALEWALIAAVVVVAASIIGGVVYRIVSNKSSQLENCANQPAGSSC</sequence>
<dbReference type="EMBL" id="JABEPQ010000002">
    <property type="protein sequence ID" value="NNM46023.1"/>
    <property type="molecule type" value="Genomic_DNA"/>
</dbReference>
<gene>
    <name evidence="2" type="ORF">HJG52_08380</name>
</gene>
<keyword evidence="1" id="KW-0812">Transmembrane</keyword>
<evidence type="ECO:0000313" key="2">
    <source>
        <dbReference type="EMBL" id="NNM46023.1"/>
    </source>
</evidence>
<proteinExistence type="predicted"/>
<evidence type="ECO:0008006" key="4">
    <source>
        <dbReference type="Google" id="ProtNLM"/>
    </source>
</evidence>
<protein>
    <recommendedName>
        <fullName evidence="4">Flp family type IVb pilin</fullName>
    </recommendedName>
</protein>
<dbReference type="AlphaFoldDB" id="A0A849HHA5"/>
<name>A0A849HHA5_9MICO</name>
<reference evidence="2 3" key="1">
    <citation type="submission" date="2020-04" db="EMBL/GenBank/DDBJ databases">
        <title>Knoellia sp. isolate from air conditioner.</title>
        <authorList>
            <person name="Chea S."/>
            <person name="Kim D.-U."/>
        </authorList>
    </citation>
    <scope>NUCLEOTIDE SEQUENCE [LARGE SCALE GENOMIC DNA]</scope>
    <source>
        <strain evidence="2 3">DB2414S</strain>
    </source>
</reference>
<evidence type="ECO:0000256" key="1">
    <source>
        <dbReference type="SAM" id="Phobius"/>
    </source>
</evidence>
<keyword evidence="3" id="KW-1185">Reference proteome</keyword>
<organism evidence="2 3">
    <name type="scientific">Knoellia koreensis</name>
    <dbReference type="NCBI Taxonomy" id="2730921"/>
    <lineage>
        <taxon>Bacteria</taxon>
        <taxon>Bacillati</taxon>
        <taxon>Actinomycetota</taxon>
        <taxon>Actinomycetes</taxon>
        <taxon>Micrococcales</taxon>
        <taxon>Intrasporangiaceae</taxon>
        <taxon>Knoellia</taxon>
    </lineage>
</organism>
<feature type="transmembrane region" description="Helical" evidence="1">
    <location>
        <begin position="31"/>
        <end position="53"/>
    </location>
</feature>
<comment type="caution">
    <text evidence="2">The sequence shown here is derived from an EMBL/GenBank/DDBJ whole genome shotgun (WGS) entry which is preliminary data.</text>
</comment>